<dbReference type="Pfam" id="PF00929">
    <property type="entry name" value="RNase_T"/>
    <property type="match status" value="1"/>
</dbReference>
<evidence type="ECO:0000256" key="7">
    <source>
        <dbReference type="ARBA" id="ARBA00022722"/>
    </source>
</evidence>
<comment type="cofactor">
    <cofactor evidence="1 18">
        <name>Mn(2+)</name>
        <dbReference type="ChEBI" id="CHEBI:29035"/>
    </cofactor>
</comment>
<evidence type="ECO:0000313" key="20">
    <source>
        <dbReference type="EMBL" id="ARO88264.1"/>
    </source>
</evidence>
<dbReference type="KEGG" id="nlc:EBAPG3_011000"/>
<feature type="binding site" evidence="17">
    <location>
        <position position="157"/>
    </location>
    <ligand>
        <name>a divalent metal cation</name>
        <dbReference type="ChEBI" id="CHEBI:60240"/>
        <label>1</label>
        <note>catalytic</note>
    </ligand>
</feature>
<accession>A0A1W6SR16</accession>
<evidence type="ECO:0000256" key="4">
    <source>
        <dbReference type="ARBA" id="ARBA00022679"/>
    </source>
</evidence>
<reference evidence="20 21" key="1">
    <citation type="journal article" date="2015" name="Int. J. Syst. Evol. Microbiol.">
        <title>Nitrosospira lacus sp. nov., a psychrotolerant, ammonia-oxidizing bacterium from sandy lake sediment.</title>
        <authorList>
            <person name="Urakawa H."/>
            <person name="Garcia J.C."/>
            <person name="Nielsen J.L."/>
            <person name="Le V.Q."/>
            <person name="Kozlowski J.A."/>
            <person name="Stein L.Y."/>
            <person name="Lim C.K."/>
            <person name="Pommerening-Roser A."/>
            <person name="Martens-Habbena W."/>
            <person name="Stahl D.A."/>
            <person name="Klotz M.G."/>
        </authorList>
    </citation>
    <scope>NUCLEOTIDE SEQUENCE [LARGE SCALE GENOMIC DNA]</scope>
    <source>
        <strain evidence="20 21">APG3</strain>
    </source>
</reference>
<comment type="catalytic activity">
    <reaction evidence="14 18">
        <text>DNA(n) + a 2'-deoxyribonucleoside 5'-triphosphate = DNA(n+1) + diphosphate</text>
        <dbReference type="Rhea" id="RHEA:22508"/>
        <dbReference type="Rhea" id="RHEA-COMP:17339"/>
        <dbReference type="Rhea" id="RHEA-COMP:17340"/>
        <dbReference type="ChEBI" id="CHEBI:33019"/>
        <dbReference type="ChEBI" id="CHEBI:61560"/>
        <dbReference type="ChEBI" id="CHEBI:173112"/>
        <dbReference type="EC" id="2.7.7.7"/>
    </reaction>
</comment>
<evidence type="ECO:0000256" key="18">
    <source>
        <dbReference type="RuleBase" id="RU364087"/>
    </source>
</evidence>
<dbReference type="SMART" id="SM00479">
    <property type="entry name" value="EXOIII"/>
    <property type="match status" value="1"/>
</dbReference>
<keyword evidence="8 17" id="KW-0479">Metal-binding</keyword>
<feature type="binding site" evidence="16">
    <location>
        <position position="157"/>
    </location>
    <ligand>
        <name>substrate</name>
    </ligand>
</feature>
<evidence type="ECO:0000256" key="16">
    <source>
        <dbReference type="PIRSR" id="PIRSR606309-2"/>
    </source>
</evidence>
<evidence type="ECO:0000256" key="12">
    <source>
        <dbReference type="ARBA" id="ARBA00022932"/>
    </source>
</evidence>
<protein>
    <recommendedName>
        <fullName evidence="3 18">DNA polymerase III subunit epsilon</fullName>
        <ecNumber evidence="2 18">2.7.7.7</ecNumber>
    </recommendedName>
</protein>
<dbReference type="EC" id="2.7.7.7" evidence="2 18"/>
<evidence type="ECO:0000259" key="19">
    <source>
        <dbReference type="SMART" id="SM00479"/>
    </source>
</evidence>
<keyword evidence="21" id="KW-1185">Reference proteome</keyword>
<dbReference type="InterPro" id="IPR012337">
    <property type="entry name" value="RNaseH-like_sf"/>
</dbReference>
<keyword evidence="9 18" id="KW-0378">Hydrolase</keyword>
<dbReference type="CDD" id="cd06131">
    <property type="entry name" value="DNA_pol_III_epsilon_Ecoli_like"/>
    <property type="match status" value="1"/>
</dbReference>
<dbReference type="Gene3D" id="3.30.420.10">
    <property type="entry name" value="Ribonuclease H-like superfamily/Ribonuclease H"/>
    <property type="match status" value="1"/>
</dbReference>
<dbReference type="InterPro" id="IPR006054">
    <property type="entry name" value="DnaQ"/>
</dbReference>
<name>A0A1W6SR16_9PROT</name>
<evidence type="ECO:0000256" key="13">
    <source>
        <dbReference type="ARBA" id="ARBA00023211"/>
    </source>
</evidence>
<keyword evidence="13 17" id="KW-0464">Manganese</keyword>
<evidence type="ECO:0000256" key="2">
    <source>
        <dbReference type="ARBA" id="ARBA00012417"/>
    </source>
</evidence>
<dbReference type="RefSeq" id="WP_004176081.1">
    <property type="nucleotide sequence ID" value="NZ_CP021106.3"/>
</dbReference>
<dbReference type="EMBL" id="CP021106">
    <property type="protein sequence ID" value="ARO88264.1"/>
    <property type="molecule type" value="Genomic_DNA"/>
</dbReference>
<evidence type="ECO:0000256" key="14">
    <source>
        <dbReference type="ARBA" id="ARBA00049244"/>
    </source>
</evidence>
<organism evidence="20 21">
    <name type="scientific">Nitrosospira lacus</name>
    <dbReference type="NCBI Taxonomy" id="1288494"/>
    <lineage>
        <taxon>Bacteria</taxon>
        <taxon>Pseudomonadati</taxon>
        <taxon>Pseudomonadota</taxon>
        <taxon>Betaproteobacteria</taxon>
        <taxon>Nitrosomonadales</taxon>
        <taxon>Nitrosomonadaceae</taxon>
        <taxon>Nitrosospira</taxon>
    </lineage>
</organism>
<dbReference type="PANTHER" id="PTHR30231">
    <property type="entry name" value="DNA POLYMERASE III SUBUNIT EPSILON"/>
    <property type="match status" value="1"/>
</dbReference>
<keyword evidence="5 18" id="KW-0548">Nucleotidyltransferase</keyword>
<feature type="active site" description="Proton acceptor" evidence="15">
    <location>
        <position position="152"/>
    </location>
</feature>
<evidence type="ECO:0000256" key="1">
    <source>
        <dbReference type="ARBA" id="ARBA00001936"/>
    </source>
</evidence>
<gene>
    <name evidence="18" type="primary">dnaQ</name>
    <name evidence="20" type="ORF">EBAPG3_011000</name>
</gene>
<dbReference type="PANTHER" id="PTHR30231:SF41">
    <property type="entry name" value="DNA POLYMERASE III SUBUNIT EPSILON"/>
    <property type="match status" value="1"/>
</dbReference>
<feature type="binding site" evidence="16">
    <location>
        <position position="7"/>
    </location>
    <ligand>
        <name>substrate</name>
    </ligand>
</feature>
<dbReference type="AlphaFoldDB" id="A0A1W6SR16"/>
<keyword evidence="4 18" id="KW-0808">Transferase</keyword>
<dbReference type="InterPro" id="IPR006309">
    <property type="entry name" value="DnaQ_proteo"/>
</dbReference>
<evidence type="ECO:0000256" key="17">
    <source>
        <dbReference type="PIRSR" id="PIRSR606309-3"/>
    </source>
</evidence>
<feature type="binding site" evidence="16">
    <location>
        <position position="57"/>
    </location>
    <ligand>
        <name>substrate</name>
    </ligand>
</feature>
<dbReference type="InterPro" id="IPR013520">
    <property type="entry name" value="Ribonucl_H"/>
</dbReference>
<feature type="binding site" evidence="17">
    <location>
        <position position="9"/>
    </location>
    <ligand>
        <name>a divalent metal cation</name>
        <dbReference type="ChEBI" id="CHEBI:60240"/>
        <label>1</label>
        <note>catalytic</note>
    </ligand>
</feature>
<dbReference type="NCBIfam" id="TIGR00573">
    <property type="entry name" value="dnaq"/>
    <property type="match status" value="1"/>
</dbReference>
<keyword evidence="7 18" id="KW-0540">Nuclease</keyword>
<sequence length="241" mass="27450">MRQIFIDTETTGLEPRLGHRIIEIAAVEMLSRRLTGRRFHRYLNPDREIDEGALQVHGLTVEFLQDKPKFRDVIPELLEFLEGAELIMHNASFDVAFLDHEFGLAELQPLSEYCHSVTDTLKMAKELHPGKRNNLDVLCERYAVDNSRRTLHGALLDAELLAEVYLAMTRGQDSLLMELEAPSALEIAANLRDLQLTVLTASGEELEAHAQQLELIEHESKGKCLWKRLESDANRDQLVTQ</sequence>
<dbReference type="GO" id="GO:0003887">
    <property type="term" value="F:DNA-directed DNA polymerase activity"/>
    <property type="evidence" value="ECO:0007669"/>
    <property type="project" value="UniProtKB-KW"/>
</dbReference>
<dbReference type="SUPFAM" id="SSF53098">
    <property type="entry name" value="Ribonuclease H-like"/>
    <property type="match status" value="1"/>
</dbReference>
<keyword evidence="6 18" id="KW-0235">DNA replication</keyword>
<dbReference type="NCBIfam" id="TIGR01406">
    <property type="entry name" value="dnaQ_proteo"/>
    <property type="match status" value="1"/>
</dbReference>
<evidence type="ECO:0000256" key="6">
    <source>
        <dbReference type="ARBA" id="ARBA00022705"/>
    </source>
</evidence>
<evidence type="ECO:0000256" key="9">
    <source>
        <dbReference type="ARBA" id="ARBA00022801"/>
    </source>
</evidence>
<evidence type="ECO:0000256" key="11">
    <source>
        <dbReference type="ARBA" id="ARBA00022842"/>
    </source>
</evidence>
<feature type="binding site" evidence="17">
    <location>
        <position position="7"/>
    </location>
    <ligand>
        <name>a divalent metal cation</name>
        <dbReference type="ChEBI" id="CHEBI:60240"/>
        <label>1</label>
        <note>catalytic</note>
    </ligand>
</feature>
<dbReference type="FunFam" id="3.30.420.10:FF:000012">
    <property type="entry name" value="DNA polymerase III subunit epsilon"/>
    <property type="match status" value="1"/>
</dbReference>
<dbReference type="OrthoDB" id="9804290at2"/>
<comment type="subunit">
    <text evidence="18">DNA polymerase III contains a core (composed of alpha, epsilon and theta chains) that associates with a tau subunit. This core dimerizes to form the POLIII' complex. PolIII' associates with the gamma complex (composed of gamma, delta, delta', psi and chi chains) and with the beta chain to form the complete DNA polymerase III complex.</text>
</comment>
<proteinExistence type="predicted"/>
<evidence type="ECO:0000256" key="10">
    <source>
        <dbReference type="ARBA" id="ARBA00022839"/>
    </source>
</evidence>
<evidence type="ECO:0000256" key="3">
    <source>
        <dbReference type="ARBA" id="ARBA00020352"/>
    </source>
</evidence>
<evidence type="ECO:0000256" key="5">
    <source>
        <dbReference type="ARBA" id="ARBA00022695"/>
    </source>
</evidence>
<evidence type="ECO:0000256" key="8">
    <source>
        <dbReference type="ARBA" id="ARBA00022723"/>
    </source>
</evidence>
<dbReference type="NCBIfam" id="NF004316">
    <property type="entry name" value="PRK05711.1"/>
    <property type="match status" value="1"/>
</dbReference>
<dbReference type="GO" id="GO:0008408">
    <property type="term" value="F:3'-5' exonuclease activity"/>
    <property type="evidence" value="ECO:0007669"/>
    <property type="project" value="TreeGrafter"/>
</dbReference>
<dbReference type="InterPro" id="IPR036397">
    <property type="entry name" value="RNaseH_sf"/>
</dbReference>
<dbReference type="eggNOG" id="COG0847">
    <property type="taxonomic scope" value="Bacteria"/>
</dbReference>
<keyword evidence="10 18" id="KW-0269">Exonuclease</keyword>
<evidence type="ECO:0000313" key="21">
    <source>
        <dbReference type="Proteomes" id="UP000012179"/>
    </source>
</evidence>
<feature type="domain" description="Exonuclease" evidence="19">
    <location>
        <begin position="2"/>
        <end position="174"/>
    </location>
</feature>
<comment type="function">
    <text evidence="18">DNA polymerase III is a complex, multichain enzyme responsible for most of the replicative synthesis in bacteria. The epsilon subunit contain the editing function and is a proofreading 3'-5' exonuclease.</text>
</comment>
<dbReference type="GO" id="GO:0005829">
    <property type="term" value="C:cytosol"/>
    <property type="evidence" value="ECO:0007669"/>
    <property type="project" value="TreeGrafter"/>
</dbReference>
<dbReference type="GO" id="GO:0045004">
    <property type="term" value="P:DNA replication proofreading"/>
    <property type="evidence" value="ECO:0007669"/>
    <property type="project" value="TreeGrafter"/>
</dbReference>
<dbReference type="GO" id="GO:0046872">
    <property type="term" value="F:metal ion binding"/>
    <property type="evidence" value="ECO:0007669"/>
    <property type="project" value="UniProtKB-KW"/>
</dbReference>
<keyword evidence="12 18" id="KW-0239">DNA-directed DNA polymerase</keyword>
<keyword evidence="11 17" id="KW-0460">Magnesium</keyword>
<evidence type="ECO:0000256" key="15">
    <source>
        <dbReference type="PIRSR" id="PIRSR606309-1"/>
    </source>
</evidence>
<comment type="cofactor">
    <cofactor evidence="17">
        <name>Mg(2+)</name>
        <dbReference type="ChEBI" id="CHEBI:18420"/>
    </cofactor>
    <cofactor evidence="17">
        <name>Mn(2+)</name>
        <dbReference type="ChEBI" id="CHEBI:29035"/>
    </cofactor>
    <text evidence="17">Binds 2 divalent metal cations. Magnesium or manganese.</text>
</comment>
<dbReference type="Proteomes" id="UP000012179">
    <property type="component" value="Chromosome"/>
</dbReference>
<feature type="binding site" evidence="16">
    <location>
        <position position="9"/>
    </location>
    <ligand>
        <name>substrate</name>
    </ligand>
</feature>
<dbReference type="GO" id="GO:0003677">
    <property type="term" value="F:DNA binding"/>
    <property type="evidence" value="ECO:0007669"/>
    <property type="project" value="InterPro"/>
</dbReference>